<dbReference type="AlphaFoldDB" id="A0A0M6YGT6"/>
<protein>
    <recommendedName>
        <fullName evidence="3">DUF1569 domain-containing protein</fullName>
    </recommendedName>
</protein>
<dbReference type="Proteomes" id="UP000049222">
    <property type="component" value="Unassembled WGS sequence"/>
</dbReference>
<dbReference type="InterPro" id="IPR011463">
    <property type="entry name" value="DUF1569"/>
</dbReference>
<gene>
    <name evidence="1" type="ORF">JDO7802_00479</name>
</gene>
<dbReference type="EMBL" id="CXSU01000005">
    <property type="protein sequence ID" value="CTQ48477.1"/>
    <property type="molecule type" value="Genomic_DNA"/>
</dbReference>
<name>A0A0M6YGT6_9RHOB</name>
<evidence type="ECO:0000313" key="2">
    <source>
        <dbReference type="Proteomes" id="UP000049222"/>
    </source>
</evidence>
<sequence length="194" mass="21027">MTVPLNRPLARSPFDAYRFTMKRRTAILSLTAAGATALAGGLAYVAVPRDHPELGMDRLLAQLHGLRADGIETASSWDVARTLNHLAQSVEFSMSGYPDLKSALFRHTVGPLAFNVFQTRGQMSHDTAAPIPGEVLDATGADAARLRLIDSLTAFQAFDPDPAPHFTYGALTKDAYAKAHVMHVHDHLVELRAV</sequence>
<evidence type="ECO:0008006" key="3">
    <source>
        <dbReference type="Google" id="ProtNLM"/>
    </source>
</evidence>
<reference evidence="1 2" key="1">
    <citation type="submission" date="2015-07" db="EMBL/GenBank/DDBJ databases">
        <authorList>
            <person name="Noorani M."/>
        </authorList>
    </citation>
    <scope>NUCLEOTIDE SEQUENCE [LARGE SCALE GENOMIC DNA]</scope>
    <source>
        <strain evidence="1 2">CECT 7802</strain>
    </source>
</reference>
<dbReference type="STRING" id="420998.JDO7802_00479"/>
<organism evidence="1 2">
    <name type="scientific">Jannaschia donghaensis</name>
    <dbReference type="NCBI Taxonomy" id="420998"/>
    <lineage>
        <taxon>Bacteria</taxon>
        <taxon>Pseudomonadati</taxon>
        <taxon>Pseudomonadota</taxon>
        <taxon>Alphaproteobacteria</taxon>
        <taxon>Rhodobacterales</taxon>
        <taxon>Roseobacteraceae</taxon>
        <taxon>Jannaschia</taxon>
    </lineage>
</organism>
<keyword evidence="2" id="KW-1185">Reference proteome</keyword>
<dbReference type="Pfam" id="PF07606">
    <property type="entry name" value="DUF1569"/>
    <property type="match status" value="1"/>
</dbReference>
<proteinExistence type="predicted"/>
<dbReference type="OrthoDB" id="336237at2"/>
<accession>A0A0M6YGT6</accession>
<evidence type="ECO:0000313" key="1">
    <source>
        <dbReference type="EMBL" id="CTQ48477.1"/>
    </source>
</evidence>